<keyword evidence="1" id="KW-0479">Metal-binding</keyword>
<feature type="compositionally biased region" description="Acidic residues" evidence="4">
    <location>
        <begin position="9"/>
        <end position="21"/>
    </location>
</feature>
<evidence type="ECO:0000313" key="7">
    <source>
        <dbReference type="Proteomes" id="UP000000768"/>
    </source>
</evidence>
<feature type="region of interest" description="Disordered" evidence="4">
    <location>
        <begin position="1"/>
        <end position="24"/>
    </location>
</feature>
<dbReference type="Pfam" id="PF24756">
    <property type="entry name" value="THD_CWZF3-5-7"/>
    <property type="match status" value="1"/>
</dbReference>
<feature type="compositionally biased region" description="Polar residues" evidence="4">
    <location>
        <begin position="947"/>
        <end position="968"/>
    </location>
</feature>
<dbReference type="Proteomes" id="UP000000768">
    <property type="component" value="Chromosome 9"/>
</dbReference>
<feature type="compositionally biased region" description="Polar residues" evidence="4">
    <location>
        <begin position="1092"/>
        <end position="1113"/>
    </location>
</feature>
<dbReference type="PROSITE" id="PS51050">
    <property type="entry name" value="ZF_CW"/>
    <property type="match status" value="1"/>
</dbReference>
<accession>A0A1B6P8B6</accession>
<feature type="compositionally biased region" description="Polar residues" evidence="4">
    <location>
        <begin position="872"/>
        <end position="885"/>
    </location>
</feature>
<proteinExistence type="predicted"/>
<feature type="compositionally biased region" description="Low complexity" evidence="4">
    <location>
        <begin position="896"/>
        <end position="905"/>
    </location>
</feature>
<evidence type="ECO:0000256" key="4">
    <source>
        <dbReference type="SAM" id="MobiDB-lite"/>
    </source>
</evidence>
<protein>
    <recommendedName>
        <fullName evidence="5">CW-type domain-containing protein</fullName>
    </recommendedName>
</protein>
<organism evidence="6 7">
    <name type="scientific">Sorghum bicolor</name>
    <name type="common">Sorghum</name>
    <name type="synonym">Sorghum vulgare</name>
    <dbReference type="NCBI Taxonomy" id="4558"/>
    <lineage>
        <taxon>Eukaryota</taxon>
        <taxon>Viridiplantae</taxon>
        <taxon>Streptophyta</taxon>
        <taxon>Embryophyta</taxon>
        <taxon>Tracheophyta</taxon>
        <taxon>Spermatophyta</taxon>
        <taxon>Magnoliopsida</taxon>
        <taxon>Liliopsida</taxon>
        <taxon>Poales</taxon>
        <taxon>Poaceae</taxon>
        <taxon>PACMAD clade</taxon>
        <taxon>Panicoideae</taxon>
        <taxon>Andropogonodae</taxon>
        <taxon>Andropogoneae</taxon>
        <taxon>Sorghinae</taxon>
        <taxon>Sorghum</taxon>
    </lineage>
</organism>
<feature type="region of interest" description="Disordered" evidence="4">
    <location>
        <begin position="745"/>
        <end position="856"/>
    </location>
</feature>
<dbReference type="EMBL" id="CM000768">
    <property type="protein sequence ID" value="KXG21856.1"/>
    <property type="molecule type" value="Genomic_DNA"/>
</dbReference>
<dbReference type="Gramene" id="KXG21856">
    <property type="protein sequence ID" value="KXG21856"/>
    <property type="gene ID" value="SORBI_3009G116900"/>
</dbReference>
<dbReference type="InterPro" id="IPR056406">
    <property type="entry name" value="THD_CWZF3/5/7"/>
</dbReference>
<sequence length="1391" mass="151747">MQGRRGEMGYEEGELELEEGEAASGGRELVVPDALTYIDERIQNVLGHLRKKFEGEITHMNLGSMYGCHGSFLPTYPRSPLGFPQYRNTADPKNHGSGSRSPYVPTEMLNRAVNGSEQKAPKIRIKVNSNKSLPKNTAAIYSGLGLDISPSSSAEDNLDETAGALVPEVLSDESPRTIFEIMTCHFIPGGRLLSPLTGNVLELRQKPKVMVKEEAPEFQVKAELHGNLGHTTSATLDNKDKCTEEIKSDENKDRTPNFKSSKSRGNKPSAVNKGTKPLQAVLDDTGSNFLPTIVKIQHSVEDSAKFIGGISDKMKGSKNSPSKGREKNKNSKEEPSLDHGFSCNNRCGSDEYNDQPCAISSQMQNIPNKTSSLERDNGKVLHMEDEPSQYKSKENGVLFSADSIAVMVGNVDRNSLGVMNGKKKKVSSPQSAKKLKFKTKKQLNDNINRKSYGEDEDCALDHRIDLANSYPTDKSVRLEKKTISSGEIGNKSDAGNDGGPNISAMLDEKSDPLTLVYRNGTTESSATLPAPEPILINEQWVCCDKCENWRLLPYGMNPDILPKKWRCSMQSWLPGMNSCKITEDETTRALRALYMVPAPENSIKDGGHDNAMSGIGAPIAPTFQGNKQSISSLGKLKGSLDGANVANTLDSAGMSKPSKKLHAPSSRNFPKLKEKRKLVESSDKGEIIGKDQSHRMRSSVGVDHDNMRASKKIKKESNGPVMKHQPSEFEISKCSPASEILKNIEKRSGISPGMGKYGLSSSGKHSHGEDKGFSDVVIKTSDTENSGPRDSSIKKRKLKQRQSNQHNMDPHCSNTDTNGITKQNISETNAVKKKTRSELKLSKTDRTATDSRVAGVDDSISTDKECLSEQLQENTHFQHPSLSEGTTKRKIGHAQTSTAATSSTSKMSNSHKYKAGFQEMRASPVESVSSSPLRSSDKNPLGRHRSSSWTVTENVQSQESVKKGSSCSNRNYDLGSDCDKAKARISGCFNGDVGHHVQKDRDLLKDKQDVINACLINKGSGLGIRNVQLNPEHKVNPDVLSSHDNHGHKQPTGRQIGKTPPHFGSNKGDHANLTYGNVKPDNGNIPHKDQKTNPSAVKGSKQQPSLNNASNGDASYKAKQIEKAVIENLETRKQVTLNGDASNLTSASVLLKEARDLKHLSKRLKEKGDDFESTSMCFEAGLKFLHVASLCEAPNVDSSKQGDSVQAMKLYSETGNLCGFCAHEFERLKKMANAALAYKCVEVAYMKAAFFKSPGVIKDRHALQAASLMVAPAESPSSSASDIDNLNNQSTVTKAVSARGVYSPQIASNPISRNNHHLMGLLSYTEDINNAFEGTRKSQSSFSAYLSGIGKTQVDGVVLVREVLDFSFHNVKGLLQLIRHSLESINHESGK</sequence>
<dbReference type="ExpressionAtlas" id="A0A1B6P8B6">
    <property type="expression patterns" value="baseline"/>
</dbReference>
<feature type="region of interest" description="Disordered" evidence="4">
    <location>
        <begin position="1034"/>
        <end position="1114"/>
    </location>
</feature>
<evidence type="ECO:0000313" key="6">
    <source>
        <dbReference type="EMBL" id="KXG21856.1"/>
    </source>
</evidence>
<evidence type="ECO:0000256" key="2">
    <source>
        <dbReference type="ARBA" id="ARBA00022771"/>
    </source>
</evidence>
<name>A0A1B6P8B6_SORBI</name>
<evidence type="ECO:0000256" key="1">
    <source>
        <dbReference type="ARBA" id="ARBA00022723"/>
    </source>
</evidence>
<dbReference type="GO" id="GO:0008270">
    <property type="term" value="F:zinc ion binding"/>
    <property type="evidence" value="ECO:0007669"/>
    <property type="project" value="UniProtKB-KW"/>
</dbReference>
<reference evidence="6 7" key="1">
    <citation type="journal article" date="2009" name="Nature">
        <title>The Sorghum bicolor genome and the diversification of grasses.</title>
        <authorList>
            <person name="Paterson A.H."/>
            <person name="Bowers J.E."/>
            <person name="Bruggmann R."/>
            <person name="Dubchak I."/>
            <person name="Grimwood J."/>
            <person name="Gundlach H."/>
            <person name="Haberer G."/>
            <person name="Hellsten U."/>
            <person name="Mitros T."/>
            <person name="Poliakov A."/>
            <person name="Schmutz J."/>
            <person name="Spannagl M."/>
            <person name="Tang H."/>
            <person name="Wang X."/>
            <person name="Wicker T."/>
            <person name="Bharti A.K."/>
            <person name="Chapman J."/>
            <person name="Feltus F.A."/>
            <person name="Gowik U."/>
            <person name="Grigoriev I.V."/>
            <person name="Lyons E."/>
            <person name="Maher C.A."/>
            <person name="Martis M."/>
            <person name="Narechania A."/>
            <person name="Otillar R.P."/>
            <person name="Penning B.W."/>
            <person name="Salamov A.A."/>
            <person name="Wang Y."/>
            <person name="Zhang L."/>
            <person name="Carpita N.C."/>
            <person name="Freeling M."/>
            <person name="Gingle A.R."/>
            <person name="Hash C.T."/>
            <person name="Keller B."/>
            <person name="Klein P."/>
            <person name="Kresovich S."/>
            <person name="McCann M.C."/>
            <person name="Ming R."/>
            <person name="Peterson D.G."/>
            <person name="Mehboob-ur-Rahman"/>
            <person name="Ware D."/>
            <person name="Westhoff P."/>
            <person name="Mayer K.F."/>
            <person name="Messing J."/>
            <person name="Rokhsar D.S."/>
        </authorList>
    </citation>
    <scope>NUCLEOTIDE SEQUENCE [LARGE SCALE GENOMIC DNA]</scope>
    <source>
        <strain evidence="7">cv. BTx623</strain>
    </source>
</reference>
<feature type="region of interest" description="Disordered" evidence="4">
    <location>
        <begin position="872"/>
        <end position="968"/>
    </location>
</feature>
<keyword evidence="2" id="KW-0863">Zinc-finger</keyword>
<dbReference type="PANTHER" id="PTHR46524:SF2">
    <property type="entry name" value="CYSTEINE-TRYPTOPHAN DOMAIN-CONTAINING ZINC FINGER PROTEIN 5"/>
    <property type="match status" value="1"/>
</dbReference>
<feature type="compositionally biased region" description="Low complexity" evidence="4">
    <location>
        <begin position="923"/>
        <end position="934"/>
    </location>
</feature>
<reference evidence="7" key="2">
    <citation type="journal article" date="2018" name="Plant J.">
        <title>The Sorghum bicolor reference genome: improved assembly, gene annotations, a transcriptome atlas, and signatures of genome organization.</title>
        <authorList>
            <person name="McCormick R.F."/>
            <person name="Truong S.K."/>
            <person name="Sreedasyam A."/>
            <person name="Jenkins J."/>
            <person name="Shu S."/>
            <person name="Sims D."/>
            <person name="Kennedy M."/>
            <person name="Amirebrahimi M."/>
            <person name="Weers B.D."/>
            <person name="McKinley B."/>
            <person name="Mattison A."/>
            <person name="Morishige D.T."/>
            <person name="Grimwood J."/>
            <person name="Schmutz J."/>
            <person name="Mullet J.E."/>
        </authorList>
    </citation>
    <scope>NUCLEOTIDE SEQUENCE [LARGE SCALE GENOMIC DNA]</scope>
    <source>
        <strain evidence="7">cv. BTx623</strain>
    </source>
</reference>
<dbReference type="InterPro" id="IPR011124">
    <property type="entry name" value="Znf_CW"/>
</dbReference>
<dbReference type="InterPro" id="IPR055300">
    <property type="entry name" value="CWZF3/5/7"/>
</dbReference>
<evidence type="ECO:0000259" key="5">
    <source>
        <dbReference type="PROSITE" id="PS51050"/>
    </source>
</evidence>
<feature type="compositionally biased region" description="Basic and acidic residues" evidence="4">
    <location>
        <begin position="1034"/>
        <end position="1047"/>
    </location>
</feature>
<dbReference type="PANTHER" id="PTHR46524">
    <property type="entry name" value="CW-TYPE ZINC FINGER"/>
    <property type="match status" value="1"/>
</dbReference>
<keyword evidence="3" id="KW-0862">Zinc</keyword>
<feature type="domain" description="CW-type" evidence="5">
    <location>
        <begin position="534"/>
        <end position="587"/>
    </location>
</feature>
<feature type="compositionally biased region" description="Basic and acidic residues" evidence="4">
    <location>
        <begin position="323"/>
        <end position="337"/>
    </location>
</feature>
<dbReference type="Gene3D" id="3.30.40.100">
    <property type="match status" value="1"/>
</dbReference>
<keyword evidence="7" id="KW-1185">Reference proteome</keyword>
<feature type="compositionally biased region" description="Basic and acidic residues" evidence="4">
    <location>
        <begin position="237"/>
        <end position="256"/>
    </location>
</feature>
<feature type="compositionally biased region" description="Polar residues" evidence="4">
    <location>
        <begin position="801"/>
        <end position="829"/>
    </location>
</feature>
<gene>
    <name evidence="6" type="ORF">SORBI_3009G116900</name>
</gene>
<feature type="compositionally biased region" description="Basic and acidic residues" evidence="4">
    <location>
        <begin position="836"/>
        <end position="849"/>
    </location>
</feature>
<feature type="region of interest" description="Disordered" evidence="4">
    <location>
        <begin position="307"/>
        <end position="341"/>
    </location>
</feature>
<evidence type="ECO:0000256" key="3">
    <source>
        <dbReference type="ARBA" id="ARBA00022833"/>
    </source>
</evidence>
<feature type="region of interest" description="Disordered" evidence="4">
    <location>
        <begin position="481"/>
        <end position="505"/>
    </location>
</feature>
<feature type="region of interest" description="Disordered" evidence="4">
    <location>
        <begin position="229"/>
        <end position="278"/>
    </location>
</feature>
<dbReference type="Pfam" id="PF07496">
    <property type="entry name" value="zf-CW"/>
    <property type="match status" value="1"/>
</dbReference>